<protein>
    <submittedName>
        <fullName evidence="9">MMPL family transporter</fullName>
    </submittedName>
</protein>
<feature type="transmembrane region" description="Helical" evidence="7">
    <location>
        <begin position="260"/>
        <end position="282"/>
    </location>
</feature>
<feature type="transmembrane region" description="Helical" evidence="7">
    <location>
        <begin position="214"/>
        <end position="232"/>
    </location>
</feature>
<dbReference type="InterPro" id="IPR050545">
    <property type="entry name" value="Mycobact_MmpL"/>
</dbReference>
<evidence type="ECO:0000313" key="9">
    <source>
        <dbReference type="EMBL" id="TQS42645.1"/>
    </source>
</evidence>
<evidence type="ECO:0000256" key="2">
    <source>
        <dbReference type="ARBA" id="ARBA00022475"/>
    </source>
</evidence>
<feature type="transmembrane region" description="Helical" evidence="7">
    <location>
        <begin position="288"/>
        <end position="311"/>
    </location>
</feature>
<feature type="transmembrane region" description="Helical" evidence="7">
    <location>
        <begin position="161"/>
        <end position="181"/>
    </location>
</feature>
<name>A0A545API3_9ACTN</name>
<feature type="transmembrane region" description="Helical" evidence="7">
    <location>
        <begin position="478"/>
        <end position="499"/>
    </location>
</feature>
<feature type="transmembrane region" description="Helical" evidence="7">
    <location>
        <begin position="188"/>
        <end position="208"/>
    </location>
</feature>
<evidence type="ECO:0000259" key="8">
    <source>
        <dbReference type="PROSITE" id="PS50156"/>
    </source>
</evidence>
<feature type="region of interest" description="Disordered" evidence="6">
    <location>
        <begin position="658"/>
        <end position="685"/>
    </location>
</feature>
<dbReference type="PANTHER" id="PTHR33406:SF13">
    <property type="entry name" value="MEMBRANE PROTEIN YDFJ"/>
    <property type="match status" value="1"/>
</dbReference>
<evidence type="ECO:0000313" key="10">
    <source>
        <dbReference type="Proteomes" id="UP000317982"/>
    </source>
</evidence>
<dbReference type="OrthoDB" id="7051771at2"/>
<evidence type="ECO:0000256" key="3">
    <source>
        <dbReference type="ARBA" id="ARBA00022692"/>
    </source>
</evidence>
<dbReference type="InterPro" id="IPR004869">
    <property type="entry name" value="MMPL_dom"/>
</dbReference>
<feature type="transmembrane region" description="Helical" evidence="7">
    <location>
        <begin position="506"/>
        <end position="528"/>
    </location>
</feature>
<evidence type="ECO:0000256" key="6">
    <source>
        <dbReference type="SAM" id="MobiDB-lite"/>
    </source>
</evidence>
<gene>
    <name evidence="9" type="ORF">FL583_23430</name>
</gene>
<keyword evidence="4 7" id="KW-1133">Transmembrane helix</keyword>
<evidence type="ECO:0000256" key="1">
    <source>
        <dbReference type="ARBA" id="ARBA00004651"/>
    </source>
</evidence>
<dbReference type="Pfam" id="PF03176">
    <property type="entry name" value="MMPL"/>
    <property type="match status" value="2"/>
</dbReference>
<comment type="caution">
    <text evidence="9">The sequence shown here is derived from an EMBL/GenBank/DDBJ whole genome shotgun (WGS) entry which is preliminary data.</text>
</comment>
<dbReference type="EMBL" id="VIRS01000017">
    <property type="protein sequence ID" value="TQS42645.1"/>
    <property type="molecule type" value="Genomic_DNA"/>
</dbReference>
<dbReference type="SUPFAM" id="SSF82866">
    <property type="entry name" value="Multidrug efflux transporter AcrB transmembrane domain"/>
    <property type="match status" value="2"/>
</dbReference>
<dbReference type="PANTHER" id="PTHR33406">
    <property type="entry name" value="MEMBRANE PROTEIN MJ1562-RELATED"/>
    <property type="match status" value="1"/>
</dbReference>
<evidence type="ECO:0000256" key="7">
    <source>
        <dbReference type="SAM" id="Phobius"/>
    </source>
</evidence>
<proteinExistence type="predicted"/>
<reference evidence="9 10" key="1">
    <citation type="submission" date="2019-07" db="EMBL/GenBank/DDBJ databases">
        <title>Cryptosporangium phraense sp. nov., isolated from plant litter.</title>
        <authorList>
            <person name="Suriyachadkun C."/>
        </authorList>
    </citation>
    <scope>NUCLEOTIDE SEQUENCE [LARGE SCALE GENOMIC DNA]</scope>
    <source>
        <strain evidence="9 10">A-T 5661</strain>
    </source>
</reference>
<evidence type="ECO:0000256" key="5">
    <source>
        <dbReference type="ARBA" id="ARBA00023136"/>
    </source>
</evidence>
<feature type="domain" description="SSD" evidence="8">
    <location>
        <begin position="478"/>
        <end position="643"/>
    </location>
</feature>
<comment type="subcellular location">
    <subcellularLocation>
        <location evidence="1">Cell membrane</location>
        <topology evidence="1">Multi-pass membrane protein</topology>
    </subcellularLocation>
</comment>
<feature type="transmembrane region" description="Helical" evidence="7">
    <location>
        <begin position="614"/>
        <end position="636"/>
    </location>
</feature>
<accession>A0A545API3</accession>
<dbReference type="RefSeq" id="WP_142706953.1">
    <property type="nucleotide sequence ID" value="NZ_VIRS01000017.1"/>
</dbReference>
<keyword evidence="2" id="KW-1003">Cell membrane</keyword>
<sequence>MAGSIERIGGFCARRRWWVLVAWIVILVSAVAGAARFAEPLTSEFAIAGMESTDTLDQVHQEFPASGADGGRVVVAGPLTTTDAAAVTALGHSLAAVPGVADVSKLTLAPGGRVGFFDLTLSSDNVPGGVAAAVRAARASGLQVEASSGLAGEPATSSSSAIGIVIALVVLLITFGSLVAAGLPLLTAILGLVVSLETIHAITALVSLNSVAPTLAILLGLAVGIDYALFVVNRHRQQLRAGSADVTASIAAAMGTAGTAVFYAALTVIAALAGLAVVRIGFLTQMGLAAAGAVLVAMVMSLTLTPALLAFAGRRIVGRRRAAGTPHRFAHRWAAVVTRYRVVAVIGSVLVLAVLAIPVAGLRLNLPDDGTDPSSATDRKAYDLIADGFGPGANGPLLVLTTDRTAAARIAAVDDVARVVPSGVHGDDVLLTVIPASGPSDEATATLVRALRDDGWRVTGQTAVAIDISQRLANALPVYLALVVGFAFVLLLAIFRSILIPLTATLSFLLSLGAALGCTVAVFQWGWLGSAFGVDPAAPLLSFLPILVIGVLFGLSMDYEMFLVSGMREEFASHGDAQRAVTSGFARGAMVVVAAALIMIGVFGGGVVRGDGTIRPIAFALGAGVLTDAFVVRLVLVPATMALLGRAAWWLPGRALPGEGGDHSSDEEEQGAEQREAAYRPAGRR</sequence>
<feature type="transmembrane region" description="Helical" evidence="7">
    <location>
        <begin position="342"/>
        <end position="364"/>
    </location>
</feature>
<feature type="domain" description="SSD" evidence="8">
    <location>
        <begin position="160"/>
        <end position="311"/>
    </location>
</feature>
<feature type="transmembrane region" description="Helical" evidence="7">
    <location>
        <begin position="585"/>
        <end position="608"/>
    </location>
</feature>
<keyword evidence="3 7" id="KW-0812">Transmembrane</keyword>
<keyword evidence="5 7" id="KW-0472">Membrane</keyword>
<feature type="transmembrane region" description="Helical" evidence="7">
    <location>
        <begin position="540"/>
        <end position="564"/>
    </location>
</feature>
<feature type="transmembrane region" description="Helical" evidence="7">
    <location>
        <begin position="17"/>
        <end position="38"/>
    </location>
</feature>
<dbReference type="GO" id="GO:0005886">
    <property type="term" value="C:plasma membrane"/>
    <property type="evidence" value="ECO:0007669"/>
    <property type="project" value="UniProtKB-SubCell"/>
</dbReference>
<dbReference type="InParanoid" id="A0A545API3"/>
<dbReference type="Gene3D" id="1.20.1640.10">
    <property type="entry name" value="Multidrug efflux transporter AcrB transmembrane domain"/>
    <property type="match status" value="2"/>
</dbReference>
<evidence type="ECO:0000256" key="4">
    <source>
        <dbReference type="ARBA" id="ARBA00022989"/>
    </source>
</evidence>
<dbReference type="AlphaFoldDB" id="A0A545API3"/>
<dbReference type="PROSITE" id="PS50156">
    <property type="entry name" value="SSD"/>
    <property type="match status" value="2"/>
</dbReference>
<organism evidence="9 10">
    <name type="scientific">Cryptosporangium phraense</name>
    <dbReference type="NCBI Taxonomy" id="2593070"/>
    <lineage>
        <taxon>Bacteria</taxon>
        <taxon>Bacillati</taxon>
        <taxon>Actinomycetota</taxon>
        <taxon>Actinomycetes</taxon>
        <taxon>Cryptosporangiales</taxon>
        <taxon>Cryptosporangiaceae</taxon>
        <taxon>Cryptosporangium</taxon>
    </lineage>
</organism>
<dbReference type="InterPro" id="IPR000731">
    <property type="entry name" value="SSD"/>
</dbReference>
<keyword evidence="10" id="KW-1185">Reference proteome</keyword>
<dbReference type="Proteomes" id="UP000317982">
    <property type="component" value="Unassembled WGS sequence"/>
</dbReference>